<evidence type="ECO:0000256" key="1">
    <source>
        <dbReference type="SAM" id="MobiDB-lite"/>
    </source>
</evidence>
<dbReference type="AlphaFoldDB" id="A0A6A6DVP0"/>
<name>A0A6A6DVP0_9PEZI</name>
<organism evidence="2 3">
    <name type="scientific">Zopfia rhizophila CBS 207.26</name>
    <dbReference type="NCBI Taxonomy" id="1314779"/>
    <lineage>
        <taxon>Eukaryota</taxon>
        <taxon>Fungi</taxon>
        <taxon>Dikarya</taxon>
        <taxon>Ascomycota</taxon>
        <taxon>Pezizomycotina</taxon>
        <taxon>Dothideomycetes</taxon>
        <taxon>Dothideomycetes incertae sedis</taxon>
        <taxon>Zopfiaceae</taxon>
        <taxon>Zopfia</taxon>
    </lineage>
</organism>
<dbReference type="EMBL" id="ML994644">
    <property type="protein sequence ID" value="KAF2183103.1"/>
    <property type="molecule type" value="Genomic_DNA"/>
</dbReference>
<accession>A0A6A6DVP0</accession>
<proteinExistence type="predicted"/>
<dbReference type="Proteomes" id="UP000800200">
    <property type="component" value="Unassembled WGS sequence"/>
</dbReference>
<feature type="region of interest" description="Disordered" evidence="1">
    <location>
        <begin position="65"/>
        <end position="87"/>
    </location>
</feature>
<reference evidence="2" key="1">
    <citation type="journal article" date="2020" name="Stud. Mycol.">
        <title>101 Dothideomycetes genomes: a test case for predicting lifestyles and emergence of pathogens.</title>
        <authorList>
            <person name="Haridas S."/>
            <person name="Albert R."/>
            <person name="Binder M."/>
            <person name="Bloem J."/>
            <person name="Labutti K."/>
            <person name="Salamov A."/>
            <person name="Andreopoulos B."/>
            <person name="Baker S."/>
            <person name="Barry K."/>
            <person name="Bills G."/>
            <person name="Bluhm B."/>
            <person name="Cannon C."/>
            <person name="Castanera R."/>
            <person name="Culley D."/>
            <person name="Daum C."/>
            <person name="Ezra D."/>
            <person name="Gonzalez J."/>
            <person name="Henrissat B."/>
            <person name="Kuo A."/>
            <person name="Liang C."/>
            <person name="Lipzen A."/>
            <person name="Lutzoni F."/>
            <person name="Magnuson J."/>
            <person name="Mondo S."/>
            <person name="Nolan M."/>
            <person name="Ohm R."/>
            <person name="Pangilinan J."/>
            <person name="Park H.-J."/>
            <person name="Ramirez L."/>
            <person name="Alfaro M."/>
            <person name="Sun H."/>
            <person name="Tritt A."/>
            <person name="Yoshinaga Y."/>
            <person name="Zwiers L.-H."/>
            <person name="Turgeon B."/>
            <person name="Goodwin S."/>
            <person name="Spatafora J."/>
            <person name="Crous P."/>
            <person name="Grigoriev I."/>
        </authorList>
    </citation>
    <scope>NUCLEOTIDE SEQUENCE</scope>
    <source>
        <strain evidence="2">CBS 207.26</strain>
    </source>
</reference>
<evidence type="ECO:0000313" key="3">
    <source>
        <dbReference type="Proteomes" id="UP000800200"/>
    </source>
</evidence>
<protein>
    <submittedName>
        <fullName evidence="2">Uncharacterized protein</fullName>
    </submittedName>
</protein>
<sequence length="87" mass="9414">MYISHLDSPSIHHEVAATFDSLHSVTLNEPPQHAVTDIKAKLSVSTTSTNNASLSSIYADYSNKCRKPDSPLSPKAPFMISPTTARS</sequence>
<gene>
    <name evidence="2" type="ORF">K469DRAFT_213464</name>
</gene>
<evidence type="ECO:0000313" key="2">
    <source>
        <dbReference type="EMBL" id="KAF2183103.1"/>
    </source>
</evidence>
<keyword evidence="3" id="KW-1185">Reference proteome</keyword>